<dbReference type="GeneID" id="87866865"/>
<dbReference type="Pfam" id="PF22666">
    <property type="entry name" value="Glyco_hydro_2_N2"/>
    <property type="match status" value="1"/>
</dbReference>
<sequence length="171" mass="19564">MAQQSSHVETRMLDSGWHLRQYVKHHQDEHPWLPVEKIPSEVHLELMRHGKIPDPFVVEGSLGSDELEPFVIHAVLFVCNKQVSYDISWPEPIKYLDFTDRGVEVRDVGGSMVEISAQKPVKGFVFAERQGMKLSDNGLDLVPGKEPRRVHIEVSDENLKVDELAWTFVGR</sequence>
<accession>A0AAE0JDY3</accession>
<organism evidence="3 4">
    <name type="scientific">Neurospora tetraspora</name>
    <dbReference type="NCBI Taxonomy" id="94610"/>
    <lineage>
        <taxon>Eukaryota</taxon>
        <taxon>Fungi</taxon>
        <taxon>Dikarya</taxon>
        <taxon>Ascomycota</taxon>
        <taxon>Pezizomycotina</taxon>
        <taxon>Sordariomycetes</taxon>
        <taxon>Sordariomycetidae</taxon>
        <taxon>Sordariales</taxon>
        <taxon>Sordariaceae</taxon>
        <taxon>Neurospora</taxon>
    </lineage>
</organism>
<dbReference type="Proteomes" id="UP001278500">
    <property type="component" value="Unassembled WGS sequence"/>
</dbReference>
<comment type="caution">
    <text evidence="3">The sequence shown here is derived from an EMBL/GenBank/DDBJ whole genome shotgun (WGS) entry which is preliminary data.</text>
</comment>
<dbReference type="InterPro" id="IPR054593">
    <property type="entry name" value="Beta-mannosidase-like_N2"/>
</dbReference>
<dbReference type="AlphaFoldDB" id="A0AAE0JDY3"/>
<evidence type="ECO:0000259" key="2">
    <source>
        <dbReference type="Pfam" id="PF22666"/>
    </source>
</evidence>
<dbReference type="InterPro" id="IPR036156">
    <property type="entry name" value="Beta-gal/glucu_dom_sf"/>
</dbReference>
<dbReference type="EMBL" id="JAUEPP010000005">
    <property type="protein sequence ID" value="KAK3343023.1"/>
    <property type="molecule type" value="Genomic_DNA"/>
</dbReference>
<feature type="domain" description="Beta-mannosidase-like galactose-binding" evidence="2">
    <location>
        <begin position="17"/>
        <end position="58"/>
    </location>
</feature>
<keyword evidence="1" id="KW-0378">Hydrolase</keyword>
<evidence type="ECO:0000313" key="3">
    <source>
        <dbReference type="EMBL" id="KAK3343023.1"/>
    </source>
</evidence>
<reference evidence="3" key="1">
    <citation type="journal article" date="2023" name="Mol. Phylogenet. Evol.">
        <title>Genome-scale phylogeny and comparative genomics of the fungal order Sordariales.</title>
        <authorList>
            <person name="Hensen N."/>
            <person name="Bonometti L."/>
            <person name="Westerberg I."/>
            <person name="Brannstrom I.O."/>
            <person name="Guillou S."/>
            <person name="Cros-Aarteil S."/>
            <person name="Calhoun S."/>
            <person name="Haridas S."/>
            <person name="Kuo A."/>
            <person name="Mondo S."/>
            <person name="Pangilinan J."/>
            <person name="Riley R."/>
            <person name="LaButti K."/>
            <person name="Andreopoulos B."/>
            <person name="Lipzen A."/>
            <person name="Chen C."/>
            <person name="Yan M."/>
            <person name="Daum C."/>
            <person name="Ng V."/>
            <person name="Clum A."/>
            <person name="Steindorff A."/>
            <person name="Ohm R.A."/>
            <person name="Martin F."/>
            <person name="Silar P."/>
            <person name="Natvig D.O."/>
            <person name="Lalanne C."/>
            <person name="Gautier V."/>
            <person name="Ament-Velasquez S.L."/>
            <person name="Kruys A."/>
            <person name="Hutchinson M.I."/>
            <person name="Powell A.J."/>
            <person name="Barry K."/>
            <person name="Miller A.N."/>
            <person name="Grigoriev I.V."/>
            <person name="Debuchy R."/>
            <person name="Gladieux P."/>
            <person name="Hiltunen Thoren M."/>
            <person name="Johannesson H."/>
        </authorList>
    </citation>
    <scope>NUCLEOTIDE SEQUENCE</scope>
    <source>
        <strain evidence="3">CBS 560.94</strain>
    </source>
</reference>
<evidence type="ECO:0000313" key="4">
    <source>
        <dbReference type="Proteomes" id="UP001278500"/>
    </source>
</evidence>
<gene>
    <name evidence="3" type="ORF">B0H65DRAFT_550207</name>
</gene>
<proteinExistence type="predicted"/>
<dbReference type="RefSeq" id="XP_062680816.1">
    <property type="nucleotide sequence ID" value="XM_062829711.1"/>
</dbReference>
<protein>
    <recommendedName>
        <fullName evidence="2">Beta-mannosidase-like galactose-binding domain-containing protein</fullName>
    </recommendedName>
</protein>
<reference evidence="3" key="2">
    <citation type="submission" date="2023-06" db="EMBL/GenBank/DDBJ databases">
        <authorList>
            <consortium name="Lawrence Berkeley National Laboratory"/>
            <person name="Haridas S."/>
            <person name="Hensen N."/>
            <person name="Bonometti L."/>
            <person name="Westerberg I."/>
            <person name="Brannstrom I.O."/>
            <person name="Guillou S."/>
            <person name="Cros-Aarteil S."/>
            <person name="Calhoun S."/>
            <person name="Kuo A."/>
            <person name="Mondo S."/>
            <person name="Pangilinan J."/>
            <person name="Riley R."/>
            <person name="Labutti K."/>
            <person name="Andreopoulos B."/>
            <person name="Lipzen A."/>
            <person name="Chen C."/>
            <person name="Yanf M."/>
            <person name="Daum C."/>
            <person name="Ng V."/>
            <person name="Clum A."/>
            <person name="Steindorff A."/>
            <person name="Ohm R."/>
            <person name="Martin F."/>
            <person name="Silar P."/>
            <person name="Natvig D."/>
            <person name="Lalanne C."/>
            <person name="Gautier V."/>
            <person name="Ament-Velasquez S.L."/>
            <person name="Kruys A."/>
            <person name="Hutchinson M.I."/>
            <person name="Powell A.J."/>
            <person name="Barry K."/>
            <person name="Miller A.N."/>
            <person name="Grigoriev I.V."/>
            <person name="Debuchy R."/>
            <person name="Gladieux P."/>
            <person name="Thoren M.H."/>
            <person name="Johannesson H."/>
        </authorList>
    </citation>
    <scope>NUCLEOTIDE SEQUENCE</scope>
    <source>
        <strain evidence="3">CBS 560.94</strain>
    </source>
</reference>
<name>A0AAE0JDY3_9PEZI</name>
<dbReference type="Gene3D" id="2.60.120.260">
    <property type="entry name" value="Galactose-binding domain-like"/>
    <property type="match status" value="1"/>
</dbReference>
<dbReference type="SUPFAM" id="SSF49303">
    <property type="entry name" value="beta-Galactosidase/glucuronidase domain"/>
    <property type="match status" value="1"/>
</dbReference>
<keyword evidence="4" id="KW-1185">Reference proteome</keyword>
<dbReference type="GO" id="GO:0016787">
    <property type="term" value="F:hydrolase activity"/>
    <property type="evidence" value="ECO:0007669"/>
    <property type="project" value="UniProtKB-KW"/>
</dbReference>
<evidence type="ECO:0000256" key="1">
    <source>
        <dbReference type="ARBA" id="ARBA00022801"/>
    </source>
</evidence>